<sequence length="115" mass="12410">MLPEAFPKWRTVHAYFRIWSEVDADGVSLLERALKKSGWRGPRETGAQRMQHGSAGVAPAALQALAGQQRALANRQATLARKQIAAQARATGEALQVLRDALKSGLATQVVGQSH</sequence>
<name>A0A1C3NKA3_9XANT</name>
<evidence type="ECO:0000313" key="1">
    <source>
        <dbReference type="EMBL" id="SBV50842.1"/>
    </source>
</evidence>
<dbReference type="Proteomes" id="UP000092503">
    <property type="component" value="Unassembled WGS sequence"/>
</dbReference>
<evidence type="ECO:0000313" key="2">
    <source>
        <dbReference type="Proteomes" id="UP000092503"/>
    </source>
</evidence>
<dbReference type="EMBL" id="FLTX01000023">
    <property type="protein sequence ID" value="SBV50842.1"/>
    <property type="molecule type" value="Genomic_DNA"/>
</dbReference>
<accession>A0A1C3NKA3</accession>
<reference evidence="1 2" key="1">
    <citation type="submission" date="2016-06" db="EMBL/GenBank/DDBJ databases">
        <authorList>
            <person name="Kjaerup R.B."/>
            <person name="Dalgaard T.S."/>
            <person name="Juul-Madsen H.R."/>
        </authorList>
    </citation>
    <scope>NUCLEOTIDE SEQUENCE [LARGE SCALE GENOMIC DNA]</scope>
    <source>
        <strain evidence="1">LMG947</strain>
    </source>
</reference>
<proteinExistence type="predicted"/>
<gene>
    <name evidence="1" type="ORF">XBLMG947_1624</name>
</gene>
<organism evidence="1 2">
    <name type="scientific">Xanthomonas bromi</name>
    <dbReference type="NCBI Taxonomy" id="56449"/>
    <lineage>
        <taxon>Bacteria</taxon>
        <taxon>Pseudomonadati</taxon>
        <taxon>Pseudomonadota</taxon>
        <taxon>Gammaproteobacteria</taxon>
        <taxon>Lysobacterales</taxon>
        <taxon>Lysobacteraceae</taxon>
        <taxon>Xanthomonas</taxon>
    </lineage>
</organism>
<protein>
    <submittedName>
        <fullName evidence="1">Transposase</fullName>
    </submittedName>
</protein>
<dbReference type="AlphaFoldDB" id="A0A1C3NKA3"/>